<evidence type="ECO:0000313" key="2">
    <source>
        <dbReference type="EMBL" id="UJO13631.1"/>
    </source>
</evidence>
<feature type="region of interest" description="Disordered" evidence="1">
    <location>
        <begin position="348"/>
        <end position="384"/>
    </location>
</feature>
<name>A0A9Q8LA75_PASFU</name>
<evidence type="ECO:0000313" key="3">
    <source>
        <dbReference type="Proteomes" id="UP000756132"/>
    </source>
</evidence>
<feature type="compositionally biased region" description="Basic residues" evidence="1">
    <location>
        <begin position="536"/>
        <end position="548"/>
    </location>
</feature>
<reference evidence="2" key="1">
    <citation type="submission" date="2021-12" db="EMBL/GenBank/DDBJ databases">
        <authorList>
            <person name="Zaccaron A."/>
            <person name="Stergiopoulos I."/>
        </authorList>
    </citation>
    <scope>NUCLEOTIDE SEQUENCE</scope>
    <source>
        <strain evidence="2">Race5_Kim</strain>
    </source>
</reference>
<gene>
    <name evidence="2" type="ORF">CLAFUR5_03013</name>
</gene>
<dbReference type="Proteomes" id="UP000756132">
    <property type="component" value="Chromosome 2"/>
</dbReference>
<dbReference type="GeneID" id="71982891"/>
<feature type="compositionally biased region" description="Polar residues" evidence="1">
    <location>
        <begin position="467"/>
        <end position="476"/>
    </location>
</feature>
<dbReference type="AlphaFoldDB" id="A0A9Q8LA75"/>
<organism evidence="2 3">
    <name type="scientific">Passalora fulva</name>
    <name type="common">Tomato leaf mold</name>
    <name type="synonym">Cladosporium fulvum</name>
    <dbReference type="NCBI Taxonomy" id="5499"/>
    <lineage>
        <taxon>Eukaryota</taxon>
        <taxon>Fungi</taxon>
        <taxon>Dikarya</taxon>
        <taxon>Ascomycota</taxon>
        <taxon>Pezizomycotina</taxon>
        <taxon>Dothideomycetes</taxon>
        <taxon>Dothideomycetidae</taxon>
        <taxon>Mycosphaerellales</taxon>
        <taxon>Mycosphaerellaceae</taxon>
        <taxon>Fulvia</taxon>
    </lineage>
</organism>
<proteinExistence type="predicted"/>
<feature type="compositionally biased region" description="Polar residues" evidence="1">
    <location>
        <begin position="350"/>
        <end position="359"/>
    </location>
</feature>
<reference evidence="2" key="2">
    <citation type="journal article" date="2022" name="Microb. Genom.">
        <title>A chromosome-scale genome assembly of the tomato pathogen Cladosporium fulvum reveals a compartmentalized genome architecture and the presence of a dispensable chromosome.</title>
        <authorList>
            <person name="Zaccaron A.Z."/>
            <person name="Chen L.H."/>
            <person name="Samaras A."/>
            <person name="Stergiopoulos I."/>
        </authorList>
    </citation>
    <scope>NUCLEOTIDE SEQUENCE</scope>
    <source>
        <strain evidence="2">Race5_Kim</strain>
    </source>
</reference>
<dbReference type="KEGG" id="ffu:CLAFUR5_03013"/>
<protein>
    <submittedName>
        <fullName evidence="2">Uncharacterized protein</fullName>
    </submittedName>
</protein>
<accession>A0A9Q8LA75</accession>
<evidence type="ECO:0000256" key="1">
    <source>
        <dbReference type="SAM" id="MobiDB-lite"/>
    </source>
</evidence>
<dbReference type="RefSeq" id="XP_047757997.1">
    <property type="nucleotide sequence ID" value="XM_047902161.1"/>
</dbReference>
<feature type="compositionally biased region" description="Polar residues" evidence="1">
    <location>
        <begin position="491"/>
        <end position="505"/>
    </location>
</feature>
<keyword evidence="3" id="KW-1185">Reference proteome</keyword>
<dbReference type="EMBL" id="CP090164">
    <property type="protein sequence ID" value="UJO13631.1"/>
    <property type="molecule type" value="Genomic_DNA"/>
</dbReference>
<sequence length="583" mass="63670">MITLTRPATSGGAHTVPFATIQGNVTRLTGTELSRIAALCRLYLYAIALQGMDGETSCDPVRNKSITKLGGAVSVPIGYPTCPKDQDVTRDDFVPNGTSCKTRPAISVHQDENDCRIYESVTCNGDLMARKPSDQQGQYMRLCTQEQKDKLDTLLRGTGQIDRVPTHVDPGYRGDKVMYISLRGRSIPYDAPLSPFYASASNKQNGQMSISRTAMLFLTALTSEVNAVDTNQQYASLSTTVEEITIARYDEDKAYVVACHFAKLSDGQDPGSGITKRFQVKFGSRMEKAQTKIVHNSPIPACDGKMLDFSKALMRHLHDEHHQKHLEDSRRQNGDHARVAEVAAMLAAQKNPTKSSEASALNDRNPAPAGHEHHHSTKVVVGDSKDGKRFPCPMCAAGVGYQHEGECQCFDIVHEGDPAGKWMDPYFRTQHAANASAPLEDEDDDSHDFELYLLKPTDAGLGPEPVNQPTQDGADSTTHRDDGYPDDTTPSEDTGSIPKTNSVGSAQVAPGTRKRKRGHPSEEHEDGDGGEDAGAHVHKARRTGTKRRISQEAIDGSQFPVDDPQHAESIARTGLSDQFDEKM</sequence>
<feature type="region of interest" description="Disordered" evidence="1">
    <location>
        <begin position="456"/>
        <end position="583"/>
    </location>
</feature>